<feature type="transmembrane region" description="Helical" evidence="1">
    <location>
        <begin position="118"/>
        <end position="135"/>
    </location>
</feature>
<accession>A0A1K2HES4</accession>
<keyword evidence="3" id="KW-1185">Reference proteome</keyword>
<feature type="transmembrane region" description="Helical" evidence="1">
    <location>
        <begin position="147"/>
        <end position="165"/>
    </location>
</feature>
<dbReference type="AlphaFoldDB" id="A0A1K2HES4"/>
<evidence type="ECO:0000256" key="1">
    <source>
        <dbReference type="SAM" id="Phobius"/>
    </source>
</evidence>
<dbReference type="Proteomes" id="UP000186513">
    <property type="component" value="Unassembled WGS sequence"/>
</dbReference>
<feature type="transmembrane region" description="Helical" evidence="1">
    <location>
        <begin position="93"/>
        <end position="111"/>
    </location>
</feature>
<gene>
    <name evidence="2" type="ORF">SAMN02745887_01523</name>
</gene>
<feature type="transmembrane region" description="Helical" evidence="1">
    <location>
        <begin position="62"/>
        <end position="81"/>
    </location>
</feature>
<feature type="transmembrane region" description="Helical" evidence="1">
    <location>
        <begin position="201"/>
        <end position="224"/>
    </location>
</feature>
<dbReference type="SUPFAM" id="SSF103481">
    <property type="entry name" value="Multidrug resistance efflux transporter EmrE"/>
    <property type="match status" value="1"/>
</dbReference>
<feature type="transmembrane region" description="Helical" evidence="1">
    <location>
        <begin position="236"/>
        <end position="257"/>
    </location>
</feature>
<evidence type="ECO:0000313" key="2">
    <source>
        <dbReference type="EMBL" id="SFZ75251.1"/>
    </source>
</evidence>
<dbReference type="EMBL" id="FPKR01000005">
    <property type="protein sequence ID" value="SFZ75251.1"/>
    <property type="molecule type" value="Genomic_DNA"/>
</dbReference>
<protein>
    <recommendedName>
        <fullName evidence="4">EamA-like transporter family protein</fullName>
    </recommendedName>
</protein>
<name>A0A1K2HES4_9NEIS</name>
<keyword evidence="1" id="KW-0812">Transmembrane</keyword>
<dbReference type="RefSeq" id="WP_072428045.1">
    <property type="nucleotide sequence ID" value="NZ_FPKR01000005.1"/>
</dbReference>
<dbReference type="OrthoDB" id="1524053at2"/>
<reference evidence="2 3" key="1">
    <citation type="submission" date="2016-11" db="EMBL/GenBank/DDBJ databases">
        <authorList>
            <person name="Jaros S."/>
            <person name="Januszkiewicz K."/>
            <person name="Wedrychowicz H."/>
        </authorList>
    </citation>
    <scope>NUCLEOTIDE SEQUENCE [LARGE SCALE GENOMIC DNA]</scope>
    <source>
        <strain evidence="2 3">DSM 18899</strain>
    </source>
</reference>
<evidence type="ECO:0000313" key="3">
    <source>
        <dbReference type="Proteomes" id="UP000186513"/>
    </source>
</evidence>
<organism evidence="2 3">
    <name type="scientific">Chitinimonas taiwanensis DSM 18899</name>
    <dbReference type="NCBI Taxonomy" id="1121279"/>
    <lineage>
        <taxon>Bacteria</taxon>
        <taxon>Pseudomonadati</taxon>
        <taxon>Pseudomonadota</taxon>
        <taxon>Betaproteobacteria</taxon>
        <taxon>Neisseriales</taxon>
        <taxon>Chitinibacteraceae</taxon>
        <taxon>Chitinimonas</taxon>
    </lineage>
</organism>
<dbReference type="STRING" id="1121279.SAMN02745887_01523"/>
<evidence type="ECO:0008006" key="4">
    <source>
        <dbReference type="Google" id="ProtNLM"/>
    </source>
</evidence>
<feature type="transmembrane region" description="Helical" evidence="1">
    <location>
        <begin position="263"/>
        <end position="280"/>
    </location>
</feature>
<keyword evidence="1" id="KW-0472">Membrane</keyword>
<keyword evidence="1" id="KW-1133">Transmembrane helix</keyword>
<sequence>MHFLLLSIACSVAVSVLFKLARQAGIDLRQTILLNYALASALCLGLLRPDLGALLHQPGLPWPLLVALGVLLPAVFIAMASSVREAGIVRSDAAQRLSLIIPLIAAFTLFGEALLLPKLWGIVLGLAALGCLLYKPTSTKQVASTQGWRYLLAVWLGYGLIDLLFKRLALAGAGFASALLLAFLLAGALLLAYLLWRRANWQGRALLLGLPLGLLNFGNILFYIRAHQHFSQSPALVFASMNIGVIAVGTLVGALVFREPLRAVHWLGLGLAMGAVLCLLP</sequence>
<dbReference type="InterPro" id="IPR037185">
    <property type="entry name" value="EmrE-like"/>
</dbReference>
<proteinExistence type="predicted"/>
<feature type="transmembrane region" description="Helical" evidence="1">
    <location>
        <begin position="33"/>
        <end position="55"/>
    </location>
</feature>
<feature type="transmembrane region" description="Helical" evidence="1">
    <location>
        <begin position="172"/>
        <end position="195"/>
    </location>
</feature>